<evidence type="ECO:0000256" key="1">
    <source>
        <dbReference type="ARBA" id="ARBA00023002"/>
    </source>
</evidence>
<dbReference type="PANTHER" id="PTHR43362">
    <property type="entry name" value="MANNITOL DEHYDROGENASE DSF1-RELATED"/>
    <property type="match status" value="1"/>
</dbReference>
<dbReference type="AlphaFoldDB" id="A0A8J2V2K3"/>
<dbReference type="PRINTS" id="PR00084">
    <property type="entry name" value="MTLDHDRGNASE"/>
</dbReference>
<dbReference type="EMBL" id="BMGH01000001">
    <property type="protein sequence ID" value="GGD11034.1"/>
    <property type="molecule type" value="Genomic_DNA"/>
</dbReference>
<dbReference type="InterPro" id="IPR008927">
    <property type="entry name" value="6-PGluconate_DH-like_C_sf"/>
</dbReference>
<dbReference type="Proteomes" id="UP000613582">
    <property type="component" value="Unassembled WGS sequence"/>
</dbReference>
<dbReference type="InterPro" id="IPR050988">
    <property type="entry name" value="Mannitol_DH/Oxidoreductase"/>
</dbReference>
<sequence>MAQSLKDALRDNHSSAALPGYDRDATGVGIVHLGPGAFFRGHQAVYTDDAMALGGSDIHGGDWAICGISLRSASVRDGLAQQDGLYTLATLDSEVSYRIIGSLKELMVAPEDPGAVIDRLADPAIKIVTLTITEKGYCLAANGRLDESNSDIAHDIATPDAPRSAIGYLVAGLARRRDNGTAPFTCISCDNLPDNGHKLKAAVIALAAKRDESLAGWIGANVAFPRTMVDSITPATDDALIARVRDDAGLDDAWPIQREAFKQWVIEDFDGPRPAWDKAGATFTGDVAAFEHAKLRLLNAPHSALAYLGPLAGHETVRDAIGDDAFERFIRTMTAQEIIPGLTAPVGLDLTEYRDAIIGRFHNPEIRHLLAQIAWDGTQKLPVRIISVIRENIEAARPVDRLCLVVAAWRIFVIKALQDGRKIVDPQSDALAAQPWLDDSDPEAAATHFLTFRALFDEDLARSQPLHDALQQAIRLIGDGAPATVRRALMTYGADT</sequence>
<organism evidence="4 5">
    <name type="scientific">Aquisalinus flavus</name>
    <dbReference type="NCBI Taxonomy" id="1526572"/>
    <lineage>
        <taxon>Bacteria</taxon>
        <taxon>Pseudomonadati</taxon>
        <taxon>Pseudomonadota</taxon>
        <taxon>Alphaproteobacteria</taxon>
        <taxon>Parvularculales</taxon>
        <taxon>Parvularculaceae</taxon>
        <taxon>Aquisalinus</taxon>
    </lineage>
</organism>
<dbReference type="PANTHER" id="PTHR43362:SF1">
    <property type="entry name" value="MANNITOL DEHYDROGENASE 2-RELATED"/>
    <property type="match status" value="1"/>
</dbReference>
<reference evidence="4" key="1">
    <citation type="journal article" date="2014" name="Int. J. Syst. Evol. Microbiol.">
        <title>Complete genome sequence of Corynebacterium casei LMG S-19264T (=DSM 44701T), isolated from a smear-ripened cheese.</title>
        <authorList>
            <consortium name="US DOE Joint Genome Institute (JGI-PGF)"/>
            <person name="Walter F."/>
            <person name="Albersmeier A."/>
            <person name="Kalinowski J."/>
            <person name="Ruckert C."/>
        </authorList>
    </citation>
    <scope>NUCLEOTIDE SEQUENCE</scope>
    <source>
        <strain evidence="4">CGMCC 1.12921</strain>
    </source>
</reference>
<keyword evidence="1" id="KW-0560">Oxidoreductase</keyword>
<evidence type="ECO:0000313" key="5">
    <source>
        <dbReference type="Proteomes" id="UP000613582"/>
    </source>
</evidence>
<dbReference type="InterPro" id="IPR000669">
    <property type="entry name" value="Mannitol_DH"/>
</dbReference>
<gene>
    <name evidence="4" type="ORF">GCM10011342_19810</name>
</gene>
<dbReference type="SUPFAM" id="SSF48179">
    <property type="entry name" value="6-phosphogluconate dehydrogenase C-terminal domain-like"/>
    <property type="match status" value="1"/>
</dbReference>
<dbReference type="Pfam" id="PF01232">
    <property type="entry name" value="Mannitol_dh"/>
    <property type="match status" value="1"/>
</dbReference>
<accession>A0A8J2V2K3</accession>
<feature type="domain" description="Mannitol dehydrogenase N-terminal" evidence="2">
    <location>
        <begin position="29"/>
        <end position="278"/>
    </location>
</feature>
<name>A0A8J2V2K3_9PROT</name>
<protein>
    <submittedName>
        <fullName evidence="4">Mannitol 2-dehydrogenase</fullName>
    </submittedName>
</protein>
<dbReference type="GO" id="GO:0016616">
    <property type="term" value="F:oxidoreductase activity, acting on the CH-OH group of donors, NAD or NADP as acceptor"/>
    <property type="evidence" value="ECO:0007669"/>
    <property type="project" value="TreeGrafter"/>
</dbReference>
<comment type="caution">
    <text evidence="4">The sequence shown here is derived from an EMBL/GenBank/DDBJ whole genome shotgun (WGS) entry which is preliminary data.</text>
</comment>
<dbReference type="RefSeq" id="WP_188158574.1">
    <property type="nucleotide sequence ID" value="NZ_BMGH01000001.1"/>
</dbReference>
<dbReference type="InterPro" id="IPR013118">
    <property type="entry name" value="Mannitol_DH_C"/>
</dbReference>
<reference evidence="4" key="2">
    <citation type="submission" date="2020-09" db="EMBL/GenBank/DDBJ databases">
        <authorList>
            <person name="Sun Q."/>
            <person name="Zhou Y."/>
        </authorList>
    </citation>
    <scope>NUCLEOTIDE SEQUENCE</scope>
    <source>
        <strain evidence="4">CGMCC 1.12921</strain>
    </source>
</reference>
<dbReference type="Gene3D" id="1.10.1040.10">
    <property type="entry name" value="N-(1-d-carboxylethyl)-l-norvaline Dehydrogenase, domain 2"/>
    <property type="match status" value="1"/>
</dbReference>
<dbReference type="InterPro" id="IPR013131">
    <property type="entry name" value="Mannitol_DH_N"/>
</dbReference>
<dbReference type="Gene3D" id="3.40.50.720">
    <property type="entry name" value="NAD(P)-binding Rossmann-like Domain"/>
    <property type="match status" value="1"/>
</dbReference>
<keyword evidence="5" id="KW-1185">Reference proteome</keyword>
<evidence type="ECO:0000259" key="3">
    <source>
        <dbReference type="Pfam" id="PF08125"/>
    </source>
</evidence>
<dbReference type="Pfam" id="PF08125">
    <property type="entry name" value="Mannitol_dh_C"/>
    <property type="match status" value="1"/>
</dbReference>
<evidence type="ECO:0000313" key="4">
    <source>
        <dbReference type="EMBL" id="GGD11034.1"/>
    </source>
</evidence>
<feature type="domain" description="Mannitol dehydrogenase C-terminal" evidence="3">
    <location>
        <begin position="286"/>
        <end position="473"/>
    </location>
</feature>
<dbReference type="SUPFAM" id="SSF51735">
    <property type="entry name" value="NAD(P)-binding Rossmann-fold domains"/>
    <property type="match status" value="1"/>
</dbReference>
<dbReference type="InterPro" id="IPR036291">
    <property type="entry name" value="NAD(P)-bd_dom_sf"/>
</dbReference>
<proteinExistence type="predicted"/>
<evidence type="ECO:0000259" key="2">
    <source>
        <dbReference type="Pfam" id="PF01232"/>
    </source>
</evidence>
<dbReference type="InterPro" id="IPR013328">
    <property type="entry name" value="6PGD_dom2"/>
</dbReference>